<dbReference type="InterPro" id="IPR041614">
    <property type="entry name" value="DprA_WH"/>
</dbReference>
<dbReference type="Pfam" id="PF17782">
    <property type="entry name" value="WHD_DprA"/>
    <property type="match status" value="1"/>
</dbReference>
<dbReference type="RefSeq" id="WP_212688819.1">
    <property type="nucleotide sequence ID" value="NZ_JAGSPN010000012.1"/>
</dbReference>
<dbReference type="SUPFAM" id="SSF102405">
    <property type="entry name" value="MCP/YpsA-like"/>
    <property type="match status" value="1"/>
</dbReference>
<accession>A0A941I864</accession>
<dbReference type="InterPro" id="IPR057666">
    <property type="entry name" value="DrpA_SLOG"/>
</dbReference>
<dbReference type="InterPro" id="IPR036388">
    <property type="entry name" value="WH-like_DNA-bd_sf"/>
</dbReference>
<comment type="similarity">
    <text evidence="1">Belongs to the DprA/Smf family.</text>
</comment>
<dbReference type="Gene3D" id="3.40.50.450">
    <property type="match status" value="1"/>
</dbReference>
<keyword evidence="5" id="KW-1185">Reference proteome</keyword>
<reference evidence="4" key="1">
    <citation type="submission" date="2021-04" db="EMBL/GenBank/DDBJ databases">
        <title>novel species isolated from subtropical streams in China.</title>
        <authorList>
            <person name="Lu H."/>
        </authorList>
    </citation>
    <scope>NUCLEOTIDE SEQUENCE</scope>
    <source>
        <strain evidence="4">LFS511W</strain>
    </source>
</reference>
<dbReference type="EMBL" id="JAGSPN010000012">
    <property type="protein sequence ID" value="MBR7783549.1"/>
    <property type="molecule type" value="Genomic_DNA"/>
</dbReference>
<dbReference type="InterPro" id="IPR010994">
    <property type="entry name" value="RuvA_2-like"/>
</dbReference>
<protein>
    <submittedName>
        <fullName evidence="4">DNA-processing protein DprA</fullName>
    </submittedName>
</protein>
<dbReference type="PANTHER" id="PTHR43022">
    <property type="entry name" value="PROTEIN SMF"/>
    <property type="match status" value="1"/>
</dbReference>
<dbReference type="PANTHER" id="PTHR43022:SF1">
    <property type="entry name" value="PROTEIN SMF"/>
    <property type="match status" value="1"/>
</dbReference>
<evidence type="ECO:0000259" key="2">
    <source>
        <dbReference type="Pfam" id="PF02481"/>
    </source>
</evidence>
<dbReference type="InterPro" id="IPR003488">
    <property type="entry name" value="DprA"/>
</dbReference>
<sequence>MHEFASWLRLTETAGVGNGTARRLLQAFGLPEAIFSASLQSLQQVVSPRIAQALLQPVSPALQDLINKTAVWLQRPECHILTLADSRYPPALLNIPDPPVVLYALGDLRFLNQTMIGVVGSRHATSQGTRHAHDFSAALSCAGVTVSSGLAAGIDAAAHEGALTGGGSTVAVVGTGLDKVYPARHKELAHRIAEMGCIISEYPLGTSPVAANFPRRNRLISGLATGVLVVEAAAQSGSLITARMAAEQGRDVFAIPGSIHAPLSKGCHQLIRQGAKLVESAADILEELPQIVKVNSIVSSKVSDRQPDIVEEAWSGLLGYDPVPLDVLAQQAGLEVAALQAQLLMMELAGQVEMLPGGYVRRLN</sequence>
<proteinExistence type="inferred from homology"/>
<feature type="domain" description="Smf/DprA SLOG" evidence="2">
    <location>
        <begin position="80"/>
        <end position="288"/>
    </location>
</feature>
<dbReference type="Proteomes" id="UP000680067">
    <property type="component" value="Unassembled WGS sequence"/>
</dbReference>
<dbReference type="Pfam" id="PF02481">
    <property type="entry name" value="DNA_processg_A"/>
    <property type="match status" value="1"/>
</dbReference>
<dbReference type="SUPFAM" id="SSF47781">
    <property type="entry name" value="RuvA domain 2-like"/>
    <property type="match status" value="1"/>
</dbReference>
<evidence type="ECO:0000313" key="4">
    <source>
        <dbReference type="EMBL" id="MBR7783549.1"/>
    </source>
</evidence>
<dbReference type="NCBIfam" id="TIGR00732">
    <property type="entry name" value="dprA"/>
    <property type="match status" value="1"/>
</dbReference>
<name>A0A941I864_9BURK</name>
<evidence type="ECO:0000256" key="1">
    <source>
        <dbReference type="ARBA" id="ARBA00006525"/>
    </source>
</evidence>
<evidence type="ECO:0000313" key="5">
    <source>
        <dbReference type="Proteomes" id="UP000680067"/>
    </source>
</evidence>
<evidence type="ECO:0000259" key="3">
    <source>
        <dbReference type="Pfam" id="PF17782"/>
    </source>
</evidence>
<dbReference type="AlphaFoldDB" id="A0A941I864"/>
<feature type="domain" description="DprA winged helix" evidence="3">
    <location>
        <begin position="316"/>
        <end position="358"/>
    </location>
</feature>
<dbReference type="GO" id="GO:0009294">
    <property type="term" value="P:DNA-mediated transformation"/>
    <property type="evidence" value="ECO:0007669"/>
    <property type="project" value="InterPro"/>
</dbReference>
<comment type="caution">
    <text evidence="4">The sequence shown here is derived from an EMBL/GenBank/DDBJ whole genome shotgun (WGS) entry which is preliminary data.</text>
</comment>
<organism evidence="4 5">
    <name type="scientific">Undibacterium luofuense</name>
    <dbReference type="NCBI Taxonomy" id="2828733"/>
    <lineage>
        <taxon>Bacteria</taxon>
        <taxon>Pseudomonadati</taxon>
        <taxon>Pseudomonadota</taxon>
        <taxon>Betaproteobacteria</taxon>
        <taxon>Burkholderiales</taxon>
        <taxon>Oxalobacteraceae</taxon>
        <taxon>Undibacterium</taxon>
    </lineage>
</organism>
<gene>
    <name evidence="4" type="primary">dprA</name>
    <name evidence="4" type="ORF">KDM89_15495</name>
</gene>
<dbReference type="Gene3D" id="1.10.10.10">
    <property type="entry name" value="Winged helix-like DNA-binding domain superfamily/Winged helix DNA-binding domain"/>
    <property type="match status" value="1"/>
</dbReference>